<reference evidence="3" key="1">
    <citation type="submission" date="2017-02" db="UniProtKB">
        <authorList>
            <consortium name="WormBaseParasite"/>
        </authorList>
    </citation>
    <scope>IDENTIFICATION</scope>
</reference>
<dbReference type="OrthoDB" id="5869299at2759"/>
<dbReference type="OMA" id="EWWIARD"/>
<evidence type="ECO:0000313" key="2">
    <source>
        <dbReference type="Proteomes" id="UP000268014"/>
    </source>
</evidence>
<name>A0A0N4WJI5_HAEPC</name>
<evidence type="ECO:0000313" key="1">
    <source>
        <dbReference type="EMBL" id="VDO42125.1"/>
    </source>
</evidence>
<dbReference type="Proteomes" id="UP000268014">
    <property type="component" value="Unassembled WGS sequence"/>
</dbReference>
<keyword evidence="2" id="KW-1185">Reference proteome</keyword>
<accession>A0A0N4WJI5</accession>
<evidence type="ECO:0000313" key="3">
    <source>
        <dbReference type="WBParaSite" id="HPLM_0001117601-mRNA-1"/>
    </source>
</evidence>
<sequence>MALRHRCSHGELVESSGLWRTQNILEFDFPSAPFGCCVNHYSEVTNCYFFNTTVNARHSDRSPQSPMGDMGACSYLDGTCTLSDGSILVWTPDGGREWSYTMVARMSGHMMGAIWMSNDKEFALSWNDRSPRATDCLKQLIITDQGYAVWISQRKRRQVSDSVGLVTSKQLAAQLLAVEGATLSSVSVLFRNALRTLCDRTNIMTVSLHAALATSPTPTMRALLNRQDISATHLGGGYVEVRRCVALPPSSVRLLPFNTTCYNYPRAELSLPSGMTMQTFLDPVTGVLLKQASTVDCKNVSPFVFVSPTGLRNFAPTKGTWSTTPSRDIIPIPSLSHLAAVPLAPPLTIFHNLILTNFSEVTNEHQLREWWIARDHRRLLDHFTHTDTSGLGQAGQATSSTVPAASLFSVFPFSFSFFDLWVTSCCGLVTLSLVKKLYYFISDSIHPFGYMGGNFRRHPASHPDWPHRNPRVYTE</sequence>
<dbReference type="AlphaFoldDB" id="A0A0N4WJI5"/>
<organism evidence="3">
    <name type="scientific">Haemonchus placei</name>
    <name type="common">Barber's pole worm</name>
    <dbReference type="NCBI Taxonomy" id="6290"/>
    <lineage>
        <taxon>Eukaryota</taxon>
        <taxon>Metazoa</taxon>
        <taxon>Ecdysozoa</taxon>
        <taxon>Nematoda</taxon>
        <taxon>Chromadorea</taxon>
        <taxon>Rhabditida</taxon>
        <taxon>Rhabditina</taxon>
        <taxon>Rhabditomorpha</taxon>
        <taxon>Strongyloidea</taxon>
        <taxon>Trichostrongylidae</taxon>
        <taxon>Haemonchus</taxon>
    </lineage>
</organism>
<proteinExistence type="predicted"/>
<reference evidence="1 2" key="2">
    <citation type="submission" date="2018-11" db="EMBL/GenBank/DDBJ databases">
        <authorList>
            <consortium name="Pathogen Informatics"/>
        </authorList>
    </citation>
    <scope>NUCLEOTIDE SEQUENCE [LARGE SCALE GENOMIC DNA]</scope>
    <source>
        <strain evidence="1 2">MHpl1</strain>
    </source>
</reference>
<gene>
    <name evidence="1" type="ORF">HPLM_LOCUS11168</name>
</gene>
<dbReference type="WBParaSite" id="HPLM_0001117601-mRNA-1">
    <property type="protein sequence ID" value="HPLM_0001117601-mRNA-1"/>
    <property type="gene ID" value="HPLM_0001117601"/>
</dbReference>
<dbReference type="PANTHER" id="PTHR31524">
    <property type="match status" value="1"/>
</dbReference>
<dbReference type="PANTHER" id="PTHR31524:SF2">
    <property type="entry name" value="PROTEIN CBG10426"/>
    <property type="match status" value="1"/>
</dbReference>
<dbReference type="EMBL" id="UZAF01017483">
    <property type="protein sequence ID" value="VDO42125.1"/>
    <property type="molecule type" value="Genomic_DNA"/>
</dbReference>
<protein>
    <submittedName>
        <fullName evidence="3">Bee-milk protein</fullName>
    </submittedName>
</protein>